<keyword evidence="1" id="KW-0812">Transmembrane</keyword>
<protein>
    <submittedName>
        <fullName evidence="2">Uncharacterized protein</fullName>
    </submittedName>
</protein>
<organism evidence="2 3">
    <name type="scientific">Rotaria magnacalcarata</name>
    <dbReference type="NCBI Taxonomy" id="392030"/>
    <lineage>
        <taxon>Eukaryota</taxon>
        <taxon>Metazoa</taxon>
        <taxon>Spiralia</taxon>
        <taxon>Gnathifera</taxon>
        <taxon>Rotifera</taxon>
        <taxon>Eurotatoria</taxon>
        <taxon>Bdelloidea</taxon>
        <taxon>Philodinida</taxon>
        <taxon>Philodinidae</taxon>
        <taxon>Rotaria</taxon>
    </lineage>
</organism>
<dbReference type="AlphaFoldDB" id="A0A8S2U9H8"/>
<sequence length="128" mass="14378">MQILNIDDPNKKPAWKSTYHVAKKIFWPVVVVLTIVFIVLLVLTIYFGVNQKSKNGVNNEASTTLIATTSQFQTITSHEVTTTIAPLPPVERIPNNLQQLFYQLTIAPDLVNERFTGEGNFTCDSKVE</sequence>
<evidence type="ECO:0000256" key="1">
    <source>
        <dbReference type="SAM" id="Phobius"/>
    </source>
</evidence>
<dbReference type="EMBL" id="CAJOBI010042395">
    <property type="protein sequence ID" value="CAF4330585.1"/>
    <property type="molecule type" value="Genomic_DNA"/>
</dbReference>
<name>A0A8S2U9H8_9BILA</name>
<evidence type="ECO:0000313" key="3">
    <source>
        <dbReference type="Proteomes" id="UP000676336"/>
    </source>
</evidence>
<keyword evidence="1" id="KW-1133">Transmembrane helix</keyword>
<comment type="caution">
    <text evidence="2">The sequence shown here is derived from an EMBL/GenBank/DDBJ whole genome shotgun (WGS) entry which is preliminary data.</text>
</comment>
<dbReference type="Proteomes" id="UP000676336">
    <property type="component" value="Unassembled WGS sequence"/>
</dbReference>
<reference evidence="2" key="1">
    <citation type="submission" date="2021-02" db="EMBL/GenBank/DDBJ databases">
        <authorList>
            <person name="Nowell W R."/>
        </authorList>
    </citation>
    <scope>NUCLEOTIDE SEQUENCE</scope>
</reference>
<keyword evidence="1" id="KW-0472">Membrane</keyword>
<feature type="transmembrane region" description="Helical" evidence="1">
    <location>
        <begin position="25"/>
        <end position="49"/>
    </location>
</feature>
<gene>
    <name evidence="2" type="ORF">SMN809_LOCUS27355</name>
</gene>
<evidence type="ECO:0000313" key="2">
    <source>
        <dbReference type="EMBL" id="CAF4330585.1"/>
    </source>
</evidence>
<accession>A0A8S2U9H8</accession>
<proteinExistence type="predicted"/>